<comment type="caution">
    <text evidence="1">The sequence shown here is derived from an EMBL/GenBank/DDBJ whole genome shotgun (WGS) entry which is preliminary data.</text>
</comment>
<organism evidence="1 2">
    <name type="scientific">Alcanivorax quisquiliarum</name>
    <dbReference type="NCBI Taxonomy" id="2933565"/>
    <lineage>
        <taxon>Bacteria</taxon>
        <taxon>Pseudomonadati</taxon>
        <taxon>Pseudomonadota</taxon>
        <taxon>Gammaproteobacteria</taxon>
        <taxon>Oceanospirillales</taxon>
        <taxon>Alcanivoracaceae</taxon>
        <taxon>Alcanivorax</taxon>
    </lineage>
</organism>
<dbReference type="RefSeq" id="WP_246948615.1">
    <property type="nucleotide sequence ID" value="NZ_JALKII010000002.1"/>
</dbReference>
<evidence type="ECO:0000313" key="2">
    <source>
        <dbReference type="Proteomes" id="UP001165524"/>
    </source>
</evidence>
<accession>A0ABT0E4W0</accession>
<gene>
    <name evidence="1" type="ORF">MU846_03870</name>
</gene>
<dbReference type="EMBL" id="JALKII010000002">
    <property type="protein sequence ID" value="MCK0536837.1"/>
    <property type="molecule type" value="Genomic_DNA"/>
</dbReference>
<name>A0ABT0E4W0_9GAMM</name>
<proteinExistence type="predicted"/>
<dbReference type="PROSITE" id="PS51257">
    <property type="entry name" value="PROKAR_LIPOPROTEIN"/>
    <property type="match status" value="1"/>
</dbReference>
<reference evidence="1" key="1">
    <citation type="submission" date="2022-04" db="EMBL/GenBank/DDBJ databases">
        <title>Alcanivorax sp. CY1518 draft genome sequence.</title>
        <authorList>
            <person name="Zhao G."/>
            <person name="An M."/>
        </authorList>
    </citation>
    <scope>NUCLEOTIDE SEQUENCE</scope>
    <source>
        <strain evidence="1">CY1518</strain>
    </source>
</reference>
<evidence type="ECO:0000313" key="1">
    <source>
        <dbReference type="EMBL" id="MCK0536837.1"/>
    </source>
</evidence>
<sequence length="158" mass="17940">MTCRSLWMMLLISTLYGCGDGRKIAGNYYLQDSNSAHIYIQRKSGEDLLVVVDAQVVGYFVSRPYIVVHRVVADSYECLDASGQRTIITHYTGRDEYWVLNYETEEKDGPYNIKEIGFWAEDAGVGDIKISQFAWPASNTNSFKKGVSECHDLEKISF</sequence>
<evidence type="ECO:0008006" key="3">
    <source>
        <dbReference type="Google" id="ProtNLM"/>
    </source>
</evidence>
<protein>
    <recommendedName>
        <fullName evidence="3">DUF3997 domain-containing protein</fullName>
    </recommendedName>
</protein>
<dbReference type="Proteomes" id="UP001165524">
    <property type="component" value="Unassembled WGS sequence"/>
</dbReference>
<keyword evidence="2" id="KW-1185">Reference proteome</keyword>